<feature type="transmembrane region" description="Helical" evidence="1">
    <location>
        <begin position="66"/>
        <end position="86"/>
    </location>
</feature>
<comment type="caution">
    <text evidence="2">The sequence shown here is derived from an EMBL/GenBank/DDBJ whole genome shotgun (WGS) entry which is preliminary data.</text>
</comment>
<keyword evidence="1" id="KW-1133">Transmembrane helix</keyword>
<keyword evidence="3" id="KW-1185">Reference proteome</keyword>
<evidence type="ECO:0000313" key="2">
    <source>
        <dbReference type="EMBL" id="OAB25668.1"/>
    </source>
</evidence>
<evidence type="ECO:0000313" key="3">
    <source>
        <dbReference type="Proteomes" id="UP000077164"/>
    </source>
</evidence>
<keyword evidence="1" id="KW-0472">Membrane</keyword>
<organism evidence="2 3">
    <name type="scientific">Flavobacterium fryxellicola</name>
    <dbReference type="NCBI Taxonomy" id="249352"/>
    <lineage>
        <taxon>Bacteria</taxon>
        <taxon>Pseudomonadati</taxon>
        <taxon>Bacteroidota</taxon>
        <taxon>Flavobacteriia</taxon>
        <taxon>Flavobacteriales</taxon>
        <taxon>Flavobacteriaceae</taxon>
        <taxon>Flavobacterium</taxon>
    </lineage>
</organism>
<accession>A0A167UKQ2</accession>
<dbReference type="Proteomes" id="UP000077164">
    <property type="component" value="Unassembled WGS sequence"/>
</dbReference>
<keyword evidence="1" id="KW-0812">Transmembrane</keyword>
<reference evidence="2 3" key="1">
    <citation type="submission" date="2016-03" db="EMBL/GenBank/DDBJ databases">
        <title>Draft genome sequence of Flavobacterium fryxellicola DSM 16209.</title>
        <authorList>
            <person name="Shin S.-K."/>
            <person name="Yi H."/>
        </authorList>
    </citation>
    <scope>NUCLEOTIDE SEQUENCE [LARGE SCALE GENOMIC DNA]</scope>
    <source>
        <strain evidence="2 3">DSM 16209</strain>
    </source>
</reference>
<evidence type="ECO:0000256" key="1">
    <source>
        <dbReference type="SAM" id="Phobius"/>
    </source>
</evidence>
<name>A0A167UKQ2_9FLAO</name>
<proteinExistence type="predicted"/>
<protein>
    <submittedName>
        <fullName evidence="2">Uncharacterized protein</fullName>
    </submittedName>
</protein>
<dbReference type="EMBL" id="LVJE01000044">
    <property type="protein sequence ID" value="OAB25668.1"/>
    <property type="molecule type" value="Genomic_DNA"/>
</dbReference>
<dbReference type="AlphaFoldDB" id="A0A167UKQ2"/>
<sequence>MTSRNLIIINFVIVSFFILIYLLNYFKIDFVLIGVFKELLTIPFVIAQVVFLAIGLRYLIKNQRSFLLMFSFLLLAICTFITIRSFF</sequence>
<feature type="transmembrane region" description="Helical" evidence="1">
    <location>
        <begin position="6"/>
        <end position="26"/>
    </location>
</feature>
<gene>
    <name evidence="2" type="ORF">FBFR_14280</name>
</gene>
<feature type="transmembrane region" description="Helical" evidence="1">
    <location>
        <begin position="38"/>
        <end position="60"/>
    </location>
</feature>